<dbReference type="CDD" id="cd20404">
    <property type="entry name" value="Tudor_Agenet_AtEML-like"/>
    <property type="match status" value="1"/>
</dbReference>
<feature type="compositionally biased region" description="Polar residues" evidence="3">
    <location>
        <begin position="315"/>
        <end position="329"/>
    </location>
</feature>
<protein>
    <submittedName>
        <fullName evidence="5">Protein EMSY-like 3</fullName>
    </submittedName>
</protein>
<dbReference type="AlphaFoldDB" id="A0A438D5Q7"/>
<name>A0A438D5Q7_VITVI</name>
<dbReference type="SMART" id="SM01191">
    <property type="entry name" value="ENT"/>
    <property type="match status" value="1"/>
</dbReference>
<evidence type="ECO:0000256" key="1">
    <source>
        <dbReference type="ARBA" id="ARBA00004123"/>
    </source>
</evidence>
<reference evidence="5 6" key="1">
    <citation type="journal article" date="2018" name="PLoS Genet.">
        <title>Population sequencing reveals clonal diversity and ancestral inbreeding in the grapevine cultivar Chardonnay.</title>
        <authorList>
            <person name="Roach M.J."/>
            <person name="Johnson D.L."/>
            <person name="Bohlmann J."/>
            <person name="van Vuuren H.J."/>
            <person name="Jones S.J."/>
            <person name="Pretorius I.S."/>
            <person name="Schmidt S.A."/>
            <person name="Borneman A.R."/>
        </authorList>
    </citation>
    <scope>NUCLEOTIDE SEQUENCE [LARGE SCALE GENOMIC DNA]</scope>
    <source>
        <strain evidence="6">cv. Chardonnay</strain>
        <tissue evidence="5">Leaf</tissue>
    </source>
</reference>
<feature type="region of interest" description="Disordered" evidence="3">
    <location>
        <begin position="37"/>
        <end position="59"/>
    </location>
</feature>
<dbReference type="GO" id="GO:0005634">
    <property type="term" value="C:nucleus"/>
    <property type="evidence" value="ECO:0007669"/>
    <property type="project" value="UniProtKB-SubCell"/>
</dbReference>
<evidence type="ECO:0000259" key="4">
    <source>
        <dbReference type="PROSITE" id="PS51138"/>
    </source>
</evidence>
<dbReference type="GO" id="GO:0050832">
    <property type="term" value="P:defense response to fungus"/>
    <property type="evidence" value="ECO:0007669"/>
    <property type="project" value="InterPro"/>
</dbReference>
<dbReference type="InterPro" id="IPR033485">
    <property type="entry name" value="EMSY-LIKE_plant"/>
</dbReference>
<dbReference type="PANTHER" id="PTHR33432:SF27">
    <property type="entry name" value="PROTEIN EMSY-LIKE 3"/>
    <property type="match status" value="1"/>
</dbReference>
<feature type="compositionally biased region" description="Low complexity" evidence="3">
    <location>
        <begin position="163"/>
        <end position="176"/>
    </location>
</feature>
<evidence type="ECO:0000313" key="6">
    <source>
        <dbReference type="Proteomes" id="UP000288805"/>
    </source>
</evidence>
<feature type="domain" description="ENT" evidence="4">
    <location>
        <begin position="73"/>
        <end position="171"/>
    </location>
</feature>
<accession>A0A438D5Q7</accession>
<evidence type="ECO:0000256" key="3">
    <source>
        <dbReference type="SAM" id="MobiDB-lite"/>
    </source>
</evidence>
<feature type="region of interest" description="Disordered" evidence="3">
    <location>
        <begin position="214"/>
        <end position="238"/>
    </location>
</feature>
<evidence type="ECO:0000256" key="2">
    <source>
        <dbReference type="ARBA" id="ARBA00023242"/>
    </source>
</evidence>
<dbReference type="SUPFAM" id="SSF158639">
    <property type="entry name" value="ENT-like"/>
    <property type="match status" value="1"/>
</dbReference>
<organism evidence="5 6">
    <name type="scientific">Vitis vinifera</name>
    <name type="common">Grape</name>
    <dbReference type="NCBI Taxonomy" id="29760"/>
    <lineage>
        <taxon>Eukaryota</taxon>
        <taxon>Viridiplantae</taxon>
        <taxon>Streptophyta</taxon>
        <taxon>Embryophyta</taxon>
        <taxon>Tracheophyta</taxon>
        <taxon>Spermatophyta</taxon>
        <taxon>Magnoliopsida</taxon>
        <taxon>eudicotyledons</taxon>
        <taxon>Gunneridae</taxon>
        <taxon>Pentapetalae</taxon>
        <taxon>rosids</taxon>
        <taxon>Vitales</taxon>
        <taxon>Vitaceae</taxon>
        <taxon>Viteae</taxon>
        <taxon>Vitis</taxon>
    </lineage>
</organism>
<gene>
    <name evidence="5" type="primary">EML3_1</name>
    <name evidence="5" type="ORF">CK203_077175</name>
</gene>
<sequence length="454" mass="49075">MLMNEMSTLQSGDHVIAHGRPLLNSFRILSDMFGTDDDLPPSHQNRGSRGGRVAGNGRSVVGSAPYPRLHSDMETQIHHLEQEAYSSVLRAFKAQSDAITWYVGNVTREWRQAGGHQTAMLSMSQHAHDQIPSPTVSASRKKQKLSQSVPSLSFGVSSQALHPQSVAPASVQPSPSTMKRGPTLGGRGKKFKPGQPFPGLSSVKSMQYHSSITAGRGQFRTSSGTLTTNEPAEPGTYDPLIGRKVMTLWPEDNNFYEAVITDYNPLEISPEDIQWEGEDPGISRQGGRGGQGRGVKRSTSRGVALPSAGRGRGSTKVQSNREFPPSQNGIGKKVSDSDDIEIFHTDTLIKEVERVFGASHPDPVELEKAKKMLKEHEQALVDAISRLGDASDGESDEEQPLSHGQRMDREQGWRTGGGGEMAGGMPDGSEGGERMAGVGRTASDDQQDNDIDDI</sequence>
<feature type="compositionally biased region" description="Polar residues" evidence="3">
    <location>
        <begin position="214"/>
        <end position="230"/>
    </location>
</feature>
<feature type="region of interest" description="Disordered" evidence="3">
    <location>
        <begin position="273"/>
        <end position="337"/>
    </location>
</feature>
<keyword evidence="2" id="KW-0539">Nucleus</keyword>
<dbReference type="InterPro" id="IPR036142">
    <property type="entry name" value="ENT_dom-like_sf"/>
</dbReference>
<dbReference type="Gene3D" id="1.10.1240.40">
    <property type="entry name" value="ENT domain"/>
    <property type="match status" value="1"/>
</dbReference>
<dbReference type="Proteomes" id="UP000288805">
    <property type="component" value="Unassembled WGS sequence"/>
</dbReference>
<dbReference type="EMBL" id="QGNW01001787">
    <property type="protein sequence ID" value="RVW30774.1"/>
    <property type="molecule type" value="Genomic_DNA"/>
</dbReference>
<dbReference type="Pfam" id="PF03735">
    <property type="entry name" value="ENT"/>
    <property type="match status" value="1"/>
</dbReference>
<evidence type="ECO:0000313" key="5">
    <source>
        <dbReference type="EMBL" id="RVW30774.1"/>
    </source>
</evidence>
<feature type="compositionally biased region" description="Acidic residues" evidence="3">
    <location>
        <begin position="445"/>
        <end position="454"/>
    </location>
</feature>
<feature type="region of interest" description="Disordered" evidence="3">
    <location>
        <begin position="386"/>
        <end position="454"/>
    </location>
</feature>
<comment type="caution">
    <text evidence="5">The sequence shown here is derived from an EMBL/GenBank/DDBJ whole genome shotgun (WGS) entry which is preliminary data.</text>
</comment>
<dbReference type="PANTHER" id="PTHR33432">
    <property type="entry name" value="PROTEIN EMSY-LIKE 4"/>
    <property type="match status" value="1"/>
</dbReference>
<comment type="subcellular location">
    <subcellularLocation>
        <location evidence="1">Nucleus</location>
    </subcellularLocation>
</comment>
<feature type="region of interest" description="Disordered" evidence="3">
    <location>
        <begin position="163"/>
        <end position="202"/>
    </location>
</feature>
<dbReference type="InterPro" id="IPR005491">
    <property type="entry name" value="ENT_dom"/>
</dbReference>
<dbReference type="PROSITE" id="PS51138">
    <property type="entry name" value="ENT"/>
    <property type="match status" value="1"/>
</dbReference>
<feature type="compositionally biased region" description="Gly residues" evidence="3">
    <location>
        <begin position="284"/>
        <end position="293"/>
    </location>
</feature>
<proteinExistence type="predicted"/>
<feature type="region of interest" description="Disordered" evidence="3">
    <location>
        <begin position="119"/>
        <end position="151"/>
    </location>
</feature>
<feature type="compositionally biased region" description="Gly residues" evidence="3">
    <location>
        <begin position="414"/>
        <end position="426"/>
    </location>
</feature>